<proteinExistence type="predicted"/>
<evidence type="ECO:0000313" key="4">
    <source>
        <dbReference type="EMBL" id="CAE4589642.1"/>
    </source>
</evidence>
<evidence type="ECO:0000256" key="1">
    <source>
        <dbReference type="SAM" id="SignalP"/>
    </source>
</evidence>
<feature type="signal peptide" evidence="1">
    <location>
        <begin position="1"/>
        <end position="20"/>
    </location>
</feature>
<dbReference type="AlphaFoldDB" id="A0A6T1ASK1"/>
<accession>A0A6T1ASK1</accession>
<gene>
    <name evidence="3" type="ORF">AMON00008_LOCUS23555</name>
    <name evidence="4" type="ORF">AMON00008_LOCUS23556</name>
</gene>
<dbReference type="Gene3D" id="2.60.20.10">
    <property type="entry name" value="Crystallins"/>
    <property type="match status" value="2"/>
</dbReference>
<organism evidence="3">
    <name type="scientific">Alexandrium monilatum</name>
    <dbReference type="NCBI Taxonomy" id="311494"/>
    <lineage>
        <taxon>Eukaryota</taxon>
        <taxon>Sar</taxon>
        <taxon>Alveolata</taxon>
        <taxon>Dinophyceae</taxon>
        <taxon>Gonyaulacales</taxon>
        <taxon>Pyrocystaceae</taxon>
        <taxon>Alexandrium</taxon>
    </lineage>
</organism>
<evidence type="ECO:0000259" key="2">
    <source>
        <dbReference type="PROSITE" id="PS50915"/>
    </source>
</evidence>
<feature type="chain" id="PRO_5035584718" description="Beta/gamma crystallin 'Greek key' domain-containing protein" evidence="1">
    <location>
        <begin position="21"/>
        <end position="826"/>
    </location>
</feature>
<dbReference type="EMBL" id="HBNR01034316">
    <property type="protein sequence ID" value="CAE4589639.1"/>
    <property type="molecule type" value="Transcribed_RNA"/>
</dbReference>
<feature type="domain" description="Beta/gamma crystallin 'Greek key'" evidence="2">
    <location>
        <begin position="25"/>
        <end position="69"/>
    </location>
</feature>
<sequence>MVRQLLAALASACLVCRTGALDQGCAVTLFDGNNLDGTNATFVIGDYTKTQMVAGGFPDNSVSSLRVVGIRCMATIFDGEQLEPSSWNSNYPEGEYPLLQFQLRGGYDFQGSSLRVWRTSCAVTLFDGPNFETSSYYLSLTAATYTKADLASLSGTTNDDVVSSVRVAGPRCTAIVYEGPTFNANGWSVTLPEGDYTRAMFMARGGVDNATSSIKVQVSECVAGFFDGDNLEESGFHLSFLPGDYQDTAITAYGDGAGTGVASSLRVSGYGCTATAFQTGNLDAGGGWSATFPEGDFPLAGYTAGGAVDNQLNSIRVTYTPSVFALFTDRFSGENESNSIQTFFPASIGDQWTFDSSGLTLMAGDGAHHKAILRSVSFTLPPSTSITLETGAGGMGSPFVTTALRQGAVVERAGAADNFGFLGFGINDFITNTYVVSKRRATASTASEDVVFSTSDLALYANRKVSVDVIDAYTGSLGYLSLTSITIAVACQPITTTDNCQFDVTGCTAVPPGRACLVYCQGPYTGTASAASCPVGNTDPTTPLTWGGMPNCILPCPNPSTMPTGYTGSGDGLTAFCDTAGGYVGTAVKTCTMDSATCTRQVVLSGCTLPGSAVVSGDPITYYGDQRSEFKVPVGGRLTPLLEVPDMRVLASSVKGRGDEQWINCIVVTTPAGKEVVSVTIKEGLFDFNRSLLPLNAFETLHVRMDWLFSEPLTVMPPANEYYIHWHGLRVAFGRARGELTDAPRREMVLIVSKFANVYVASSSAREYYEQPFLAYQYAHLDLIVGDMRNRSSFAGLLPELWGITVPGKSRLALPQAGSGGRFLYE</sequence>
<dbReference type="EMBL" id="HBNR01034318">
    <property type="protein sequence ID" value="CAE4589642.1"/>
    <property type="molecule type" value="Transcribed_RNA"/>
</dbReference>
<keyword evidence="1" id="KW-0732">Signal</keyword>
<name>A0A6T1ASK1_9DINO</name>
<reference evidence="3" key="1">
    <citation type="submission" date="2021-01" db="EMBL/GenBank/DDBJ databases">
        <authorList>
            <person name="Corre E."/>
            <person name="Pelletier E."/>
            <person name="Niang G."/>
            <person name="Scheremetjew M."/>
            <person name="Finn R."/>
            <person name="Kale V."/>
            <person name="Holt S."/>
            <person name="Cochrane G."/>
            <person name="Meng A."/>
            <person name="Brown T."/>
            <person name="Cohen L."/>
        </authorList>
    </citation>
    <scope>NUCLEOTIDE SEQUENCE</scope>
    <source>
        <strain evidence="3">CCMP3105</strain>
    </source>
</reference>
<evidence type="ECO:0000313" key="3">
    <source>
        <dbReference type="EMBL" id="CAE4589639.1"/>
    </source>
</evidence>
<protein>
    <recommendedName>
        <fullName evidence="2">Beta/gamma crystallin 'Greek key' domain-containing protein</fullName>
    </recommendedName>
</protein>
<dbReference type="PROSITE" id="PS50915">
    <property type="entry name" value="CRYSTALLIN_BETA_GAMMA"/>
    <property type="match status" value="1"/>
</dbReference>
<dbReference type="InterPro" id="IPR001064">
    <property type="entry name" value="Beta/gamma_crystallin"/>
</dbReference>